<evidence type="ECO:0000313" key="1">
    <source>
        <dbReference type="EMBL" id="MFC4161273.1"/>
    </source>
</evidence>
<organism evidence="1 2">
    <name type="scientific">Chitinimonas lacunae</name>
    <dbReference type="NCBI Taxonomy" id="1963018"/>
    <lineage>
        <taxon>Bacteria</taxon>
        <taxon>Pseudomonadati</taxon>
        <taxon>Pseudomonadota</taxon>
        <taxon>Betaproteobacteria</taxon>
        <taxon>Neisseriales</taxon>
        <taxon>Chitinibacteraceae</taxon>
        <taxon>Chitinimonas</taxon>
    </lineage>
</organism>
<dbReference type="EMBL" id="JBHSBU010000001">
    <property type="protein sequence ID" value="MFC4161273.1"/>
    <property type="molecule type" value="Genomic_DNA"/>
</dbReference>
<name>A0ABV8MVX7_9NEIS</name>
<reference evidence="2" key="1">
    <citation type="journal article" date="2019" name="Int. J. Syst. Evol. Microbiol.">
        <title>The Global Catalogue of Microorganisms (GCM) 10K type strain sequencing project: providing services to taxonomists for standard genome sequencing and annotation.</title>
        <authorList>
            <consortium name="The Broad Institute Genomics Platform"/>
            <consortium name="The Broad Institute Genome Sequencing Center for Infectious Disease"/>
            <person name="Wu L."/>
            <person name="Ma J."/>
        </authorList>
    </citation>
    <scope>NUCLEOTIDE SEQUENCE [LARGE SCALE GENOMIC DNA]</scope>
    <source>
        <strain evidence="2">LMG 29894</strain>
    </source>
</reference>
<sequence length="244" mass="27869">MTLTVSAGGPVAEPTQVVWAWKRAESLPFLQAGRHEVAWFAAELQIDGTSFRMGRRRNPLHVPEGVTRTLVAHIDILRRQPPVLDEPLREAMLDALVTVAALDPAATLQIDFEPRRSERAFYGELLRQLRLRLPQRRLSITALTSWCWGDRWLADLPVDEVVPMLFRMGREGWAIREQLAAGQWPPEPLCRQAAGVALDELPPGLPPFGRLYWFAPRSWRVADWQTAQQSLERWRSVDASQKRQ</sequence>
<keyword evidence="2" id="KW-1185">Reference proteome</keyword>
<proteinExistence type="predicted"/>
<dbReference type="RefSeq" id="WP_378167022.1">
    <property type="nucleotide sequence ID" value="NZ_JBHSBU010000001.1"/>
</dbReference>
<evidence type="ECO:0000313" key="2">
    <source>
        <dbReference type="Proteomes" id="UP001595791"/>
    </source>
</evidence>
<gene>
    <name evidence="1" type="ORF">ACFOW7_18195</name>
</gene>
<protein>
    <submittedName>
        <fullName evidence="1">Uncharacterized protein</fullName>
    </submittedName>
</protein>
<dbReference type="Proteomes" id="UP001595791">
    <property type="component" value="Unassembled WGS sequence"/>
</dbReference>
<comment type="caution">
    <text evidence="1">The sequence shown here is derived from an EMBL/GenBank/DDBJ whole genome shotgun (WGS) entry which is preliminary data.</text>
</comment>
<accession>A0ABV8MVX7</accession>